<proteinExistence type="predicted"/>
<keyword evidence="2" id="KW-0808">Transferase</keyword>
<dbReference type="SUPFAM" id="SSF53901">
    <property type="entry name" value="Thiolase-like"/>
    <property type="match status" value="1"/>
</dbReference>
<evidence type="ECO:0000313" key="3">
    <source>
        <dbReference type="Proteomes" id="UP000532373"/>
    </source>
</evidence>
<organism evidence="2 3">
    <name type="scientific">Aminobacter carboxidus</name>
    <dbReference type="NCBI Taxonomy" id="376165"/>
    <lineage>
        <taxon>Bacteria</taxon>
        <taxon>Pseudomonadati</taxon>
        <taxon>Pseudomonadota</taxon>
        <taxon>Alphaproteobacteria</taxon>
        <taxon>Hyphomicrobiales</taxon>
        <taxon>Phyllobacteriaceae</taxon>
        <taxon>Aminobacter</taxon>
    </lineage>
</organism>
<feature type="domain" description="Beta-ketoacyl synthase-like N-terminal" evidence="1">
    <location>
        <begin position="133"/>
        <end position="196"/>
    </location>
</feature>
<dbReference type="Proteomes" id="UP000532373">
    <property type="component" value="Unassembled WGS sequence"/>
</dbReference>
<dbReference type="InterPro" id="IPR014030">
    <property type="entry name" value="Ketoacyl_synth_N"/>
</dbReference>
<keyword evidence="2" id="KW-0012">Acyltransferase</keyword>
<gene>
    <name evidence="2" type="ORF">HNQ96_001163</name>
</gene>
<dbReference type="AlphaFoldDB" id="A0A8E1WAV9"/>
<protein>
    <submittedName>
        <fullName evidence="2">3-oxoacyl-[acyl-carrier-protein] synthase-1</fullName>
        <ecNumber evidence="2">2.3.1.41</ecNumber>
    </submittedName>
</protein>
<sequence>MSASLDIVSVGMVTAVGLDGPSSCAAMRARLNGFQETHFQESPDARLTGAPVPLPRNWIGEKRMAHLAAGAISEAFEAVPQARGQTALILCLPEEDRPGRPLRDNSALLRRIGDIIQLAPHDHSRIVAHGRPSGHAAFDHARRLLASGEVSYVMIAGVDSYLTAATITHYLMGGRLLTAGNSDGFIPGEAAAAVLCTRPNSGSFQLFGLGLAREAASIYNKEDLPLRASGMTSAYDAAFQETGIDMSRLGYRISDLVGEQYWFKQAALVTLRLLRGRHEFQDLWSPAESLGNIGAAVVPLMVGMAWTAARKGYAAGNPVLIEASSDAGACGAALFGSRTAA</sequence>
<dbReference type="GO" id="GO:0004315">
    <property type="term" value="F:3-oxoacyl-[acyl-carrier-protein] synthase activity"/>
    <property type="evidence" value="ECO:0007669"/>
    <property type="project" value="UniProtKB-EC"/>
</dbReference>
<dbReference type="RefSeq" id="WP_184767788.1">
    <property type="nucleotide sequence ID" value="NZ_JACHGI010000001.1"/>
</dbReference>
<dbReference type="EC" id="2.3.1.41" evidence="2"/>
<dbReference type="Pfam" id="PF00109">
    <property type="entry name" value="ketoacyl-synt"/>
    <property type="match status" value="1"/>
</dbReference>
<evidence type="ECO:0000313" key="2">
    <source>
        <dbReference type="EMBL" id="MBB6465316.1"/>
    </source>
</evidence>
<accession>A0A8E1WAV9</accession>
<name>A0A8E1WAV9_9HYPH</name>
<dbReference type="EMBL" id="JACHGI010000001">
    <property type="protein sequence ID" value="MBB6465316.1"/>
    <property type="molecule type" value="Genomic_DNA"/>
</dbReference>
<dbReference type="Gene3D" id="3.40.47.10">
    <property type="match status" value="1"/>
</dbReference>
<comment type="caution">
    <text evidence="2">The sequence shown here is derived from an EMBL/GenBank/DDBJ whole genome shotgun (WGS) entry which is preliminary data.</text>
</comment>
<dbReference type="InterPro" id="IPR016039">
    <property type="entry name" value="Thiolase-like"/>
</dbReference>
<evidence type="ECO:0000259" key="1">
    <source>
        <dbReference type="Pfam" id="PF00109"/>
    </source>
</evidence>
<reference evidence="2 3" key="1">
    <citation type="submission" date="2020-08" db="EMBL/GenBank/DDBJ databases">
        <title>Genomic Encyclopedia of Type Strains, Phase IV (KMG-IV): sequencing the most valuable type-strain genomes for metagenomic binning, comparative biology and taxonomic classification.</title>
        <authorList>
            <person name="Goeker M."/>
        </authorList>
    </citation>
    <scope>NUCLEOTIDE SEQUENCE [LARGE SCALE GENOMIC DNA]</scope>
    <source>
        <strain evidence="2 3">DSM 17454</strain>
    </source>
</reference>
<dbReference type="NCBIfam" id="NF004798">
    <property type="entry name" value="PRK06147.1"/>
    <property type="match status" value="1"/>
</dbReference>